<dbReference type="EMBL" id="CM009754">
    <property type="protein sequence ID" value="PUZ50440.1"/>
    <property type="molecule type" value="Genomic_DNA"/>
</dbReference>
<evidence type="ECO:0000256" key="3">
    <source>
        <dbReference type="ARBA" id="ARBA00022723"/>
    </source>
</evidence>
<evidence type="ECO:0000256" key="5">
    <source>
        <dbReference type="RuleBase" id="RU004466"/>
    </source>
</evidence>
<dbReference type="CDD" id="cd00685">
    <property type="entry name" value="Trans_IPPS_HT"/>
    <property type="match status" value="1"/>
</dbReference>
<dbReference type="Proteomes" id="UP000244336">
    <property type="component" value="Chromosome 6"/>
</dbReference>
<dbReference type="SFLD" id="SFLDS00005">
    <property type="entry name" value="Isoprenoid_Synthase_Type_I"/>
    <property type="match status" value="1"/>
</dbReference>
<dbReference type="GO" id="GO:0008299">
    <property type="term" value="P:isoprenoid biosynthetic process"/>
    <property type="evidence" value="ECO:0007669"/>
    <property type="project" value="InterPro"/>
</dbReference>
<dbReference type="PROSITE" id="PS00444">
    <property type="entry name" value="POLYPRENYL_SYNTHASE_2"/>
    <property type="match status" value="1"/>
</dbReference>
<reference evidence="6 7" key="1">
    <citation type="submission" date="2018-04" db="EMBL/GenBank/DDBJ databases">
        <title>WGS assembly of Panicum hallii var. hallii HAL2.</title>
        <authorList>
            <person name="Lovell J."/>
            <person name="Jenkins J."/>
            <person name="Lowry D."/>
            <person name="Mamidi S."/>
            <person name="Sreedasyam A."/>
            <person name="Weng X."/>
            <person name="Barry K."/>
            <person name="Bonette J."/>
            <person name="Campitelli B."/>
            <person name="Daum C."/>
            <person name="Gordon S."/>
            <person name="Gould B."/>
            <person name="Lipzen A."/>
            <person name="MacQueen A."/>
            <person name="Palacio-Mejia J."/>
            <person name="Plott C."/>
            <person name="Shakirov E."/>
            <person name="Shu S."/>
            <person name="Yoshinaga Y."/>
            <person name="Zane M."/>
            <person name="Rokhsar D."/>
            <person name="Grimwood J."/>
            <person name="Schmutz J."/>
            <person name="Juenger T."/>
        </authorList>
    </citation>
    <scope>NUCLEOTIDE SEQUENCE [LARGE SCALE GENOMIC DNA]</scope>
    <source>
        <strain evidence="7">cv. HAL2</strain>
    </source>
</reference>
<evidence type="ECO:0000256" key="1">
    <source>
        <dbReference type="ARBA" id="ARBA00001946"/>
    </source>
</evidence>
<sequence length="457" mass="50312">MQMIEERITLESLMVHFWHVLCTHKGKVLKKGEGGIPAATAEAEALFNSSCCRSPRRLRSAMMLPGRLLLAGLLRSASTASSAPRMPKNMGCWDRFTWSSCYFHSTIDNTSSKAGLTAKEQLDPLALIKHEVSEVTDRLRSMVVAEVPELTSAAGYFFRAGAEGKRTCPTVLLLMASAISMEMTDGLENRPRARHMRVAEITEMIHIASLIHDDVLDDADTRRGMDSLNFTVGKKLAVLAGDFLLFRAFSAAVSLDNTEVLSLLATAVNNLVTGELMQMSITPAQRCSMDYYLQKTYYKTAALISNSCKAIAVLAGQTPEVQALAYQYGRHLGMAYQLIDDILDFTGTSASLGKASLSDIHQGIVTAPILFAIEEFPELHEIVEKGFDDPSNVEMVRIALKYLSKSQGIERTRLLAAEHAKLAADAIDGLPESEDQVILDSRQALKDLTQKFMRRTK</sequence>
<dbReference type="PANTHER" id="PTHR12001">
    <property type="entry name" value="GERANYLGERANYL PYROPHOSPHATE SYNTHASE"/>
    <property type="match status" value="1"/>
</dbReference>
<dbReference type="InterPro" id="IPR008949">
    <property type="entry name" value="Isoprenoid_synthase_dom_sf"/>
</dbReference>
<dbReference type="Gramene" id="PUZ50440">
    <property type="protein sequence ID" value="PUZ50440"/>
    <property type="gene ID" value="GQ55_6G059300"/>
</dbReference>
<dbReference type="PROSITE" id="PS00723">
    <property type="entry name" value="POLYPRENYL_SYNTHASE_1"/>
    <property type="match status" value="1"/>
</dbReference>
<dbReference type="STRING" id="1504633.A0A2T7D4H0"/>
<accession>A0A2T7D4H0</accession>
<evidence type="ECO:0000313" key="7">
    <source>
        <dbReference type="Proteomes" id="UP000244336"/>
    </source>
</evidence>
<dbReference type="InterPro" id="IPR000092">
    <property type="entry name" value="Polyprenyl_synt"/>
</dbReference>
<organism evidence="6 7">
    <name type="scientific">Panicum hallii var. hallii</name>
    <dbReference type="NCBI Taxonomy" id="1504633"/>
    <lineage>
        <taxon>Eukaryota</taxon>
        <taxon>Viridiplantae</taxon>
        <taxon>Streptophyta</taxon>
        <taxon>Embryophyta</taxon>
        <taxon>Tracheophyta</taxon>
        <taxon>Spermatophyta</taxon>
        <taxon>Magnoliopsida</taxon>
        <taxon>Liliopsida</taxon>
        <taxon>Poales</taxon>
        <taxon>Poaceae</taxon>
        <taxon>PACMAD clade</taxon>
        <taxon>Panicoideae</taxon>
        <taxon>Panicodae</taxon>
        <taxon>Paniceae</taxon>
        <taxon>Panicinae</taxon>
        <taxon>Panicum</taxon>
        <taxon>Panicum sect. Panicum</taxon>
    </lineage>
</organism>
<gene>
    <name evidence="6" type="ORF">GQ55_6G059300</name>
</gene>
<dbReference type="Gene3D" id="1.10.600.10">
    <property type="entry name" value="Farnesyl Diphosphate Synthase"/>
    <property type="match status" value="1"/>
</dbReference>
<name>A0A2T7D4H0_9POAL</name>
<evidence type="ECO:0000256" key="4">
    <source>
        <dbReference type="ARBA" id="ARBA00022842"/>
    </source>
</evidence>
<dbReference type="GO" id="GO:0004659">
    <property type="term" value="F:prenyltransferase activity"/>
    <property type="evidence" value="ECO:0007669"/>
    <property type="project" value="InterPro"/>
</dbReference>
<keyword evidence="3" id="KW-0479">Metal-binding</keyword>
<dbReference type="Pfam" id="PF00348">
    <property type="entry name" value="polyprenyl_synt"/>
    <property type="match status" value="1"/>
</dbReference>
<keyword evidence="5" id="KW-0808">Transferase</keyword>
<dbReference type="GO" id="GO:0046872">
    <property type="term" value="F:metal ion binding"/>
    <property type="evidence" value="ECO:0007669"/>
    <property type="project" value="UniProtKB-KW"/>
</dbReference>
<evidence type="ECO:0000313" key="6">
    <source>
        <dbReference type="EMBL" id="PUZ50440.1"/>
    </source>
</evidence>
<dbReference type="AlphaFoldDB" id="A0A2T7D4H0"/>
<comment type="similarity">
    <text evidence="2 5">Belongs to the FPP/GGPP synthase family.</text>
</comment>
<keyword evidence="7" id="KW-1185">Reference proteome</keyword>
<dbReference type="GO" id="GO:1990234">
    <property type="term" value="C:transferase complex"/>
    <property type="evidence" value="ECO:0007669"/>
    <property type="project" value="TreeGrafter"/>
</dbReference>
<dbReference type="GO" id="GO:0006744">
    <property type="term" value="P:ubiquinone biosynthetic process"/>
    <property type="evidence" value="ECO:0007669"/>
    <property type="project" value="TreeGrafter"/>
</dbReference>
<keyword evidence="4" id="KW-0460">Magnesium</keyword>
<dbReference type="PANTHER" id="PTHR12001:SF81">
    <property type="entry name" value="SOLANESYL DIPHOSPHATE SYNTHASE"/>
    <property type="match status" value="1"/>
</dbReference>
<comment type="cofactor">
    <cofactor evidence="1">
        <name>Mg(2+)</name>
        <dbReference type="ChEBI" id="CHEBI:18420"/>
    </cofactor>
</comment>
<proteinExistence type="inferred from homology"/>
<dbReference type="SUPFAM" id="SSF48576">
    <property type="entry name" value="Terpenoid synthases"/>
    <property type="match status" value="1"/>
</dbReference>
<dbReference type="InterPro" id="IPR033749">
    <property type="entry name" value="Polyprenyl_synt_CS"/>
</dbReference>
<dbReference type="OrthoDB" id="9927103at2759"/>
<evidence type="ECO:0000256" key="2">
    <source>
        <dbReference type="ARBA" id="ARBA00006706"/>
    </source>
</evidence>
<protein>
    <submittedName>
        <fullName evidence="6">Uncharacterized protein</fullName>
    </submittedName>
</protein>